<dbReference type="Gene3D" id="1.25.40.10">
    <property type="entry name" value="Tetratricopeptide repeat domain"/>
    <property type="match status" value="1"/>
</dbReference>
<dbReference type="InterPro" id="IPR011990">
    <property type="entry name" value="TPR-like_helical_dom_sf"/>
</dbReference>
<dbReference type="SUPFAM" id="SSF48452">
    <property type="entry name" value="TPR-like"/>
    <property type="match status" value="1"/>
</dbReference>
<accession>A0A1H1FHX6</accession>
<organism evidence="2 3">
    <name type="scientific">Virgibacillus salinus</name>
    <dbReference type="NCBI Taxonomy" id="553311"/>
    <lineage>
        <taxon>Bacteria</taxon>
        <taxon>Bacillati</taxon>
        <taxon>Bacillota</taxon>
        <taxon>Bacilli</taxon>
        <taxon>Bacillales</taxon>
        <taxon>Bacillaceae</taxon>
        <taxon>Virgibacillus</taxon>
    </lineage>
</organism>
<proteinExistence type="predicted"/>
<feature type="repeat" description="TPR" evidence="1">
    <location>
        <begin position="131"/>
        <end position="164"/>
    </location>
</feature>
<dbReference type="Pfam" id="PF18768">
    <property type="entry name" value="RNPP_C"/>
    <property type="match status" value="1"/>
</dbReference>
<dbReference type="AlphaFoldDB" id="A0A1H1FHX6"/>
<evidence type="ECO:0000256" key="1">
    <source>
        <dbReference type="PROSITE-ProRule" id="PRU00339"/>
    </source>
</evidence>
<keyword evidence="3" id="KW-1185">Reference proteome</keyword>
<protein>
    <submittedName>
        <fullName evidence="2">Tetratricopeptide repeat-containing protein</fullName>
    </submittedName>
</protein>
<sequence>MNIADIPFNMKFKYGPNLREVAQDQLSMLEGMLYIKEQLNDNTYDDYEKSKRYGLLGYFLRIIGELEESKKHLNKAITISENTNNEQSVFVNKIRLANTYQWENKFDISNKMFAELIEMAETDSNYSAYLDFVYQHYGKNLFDQKEFQRATDYFNKALEIRLEKGNKDLISETEHAIRTCSYK</sequence>
<dbReference type="STRING" id="553311.SAMN05216231_3229"/>
<dbReference type="Proteomes" id="UP000199444">
    <property type="component" value="Unassembled WGS sequence"/>
</dbReference>
<dbReference type="InterPro" id="IPR019734">
    <property type="entry name" value="TPR_rpt"/>
</dbReference>
<keyword evidence="1" id="KW-0802">TPR repeat</keyword>
<dbReference type="InterPro" id="IPR041315">
    <property type="entry name" value="PlcR_TPR"/>
</dbReference>
<gene>
    <name evidence="2" type="ORF">SAMN05216231_3229</name>
</gene>
<evidence type="ECO:0000313" key="2">
    <source>
        <dbReference type="EMBL" id="SDR00693.1"/>
    </source>
</evidence>
<dbReference type="EMBL" id="FNKD01000004">
    <property type="protein sequence ID" value="SDR00693.1"/>
    <property type="molecule type" value="Genomic_DNA"/>
</dbReference>
<name>A0A1H1FHX6_9BACI</name>
<evidence type="ECO:0000313" key="3">
    <source>
        <dbReference type="Proteomes" id="UP000199444"/>
    </source>
</evidence>
<reference evidence="2 3" key="1">
    <citation type="submission" date="2016-10" db="EMBL/GenBank/DDBJ databases">
        <authorList>
            <person name="de Groot N.N."/>
        </authorList>
    </citation>
    <scope>NUCLEOTIDE SEQUENCE [LARGE SCALE GENOMIC DNA]</scope>
    <source>
        <strain evidence="2 3">CGMCC 1.10449</strain>
    </source>
</reference>
<dbReference type="PROSITE" id="PS50005">
    <property type="entry name" value="TPR"/>
    <property type="match status" value="1"/>
</dbReference>
<dbReference type="RefSeq" id="WP_175476816.1">
    <property type="nucleotide sequence ID" value="NZ_FNKD01000004.1"/>
</dbReference>